<sequence length="158" mass="16659">MTTLLQPVLRLYSCTAASIFPSEYDPTNHPPPPPNASSSPVVLPVFVRSPDAPPPPGSARSRVVVVFPAPTPQPPGRACFLLGGALACRAAAIPPPAAVVGDRIRRPWEVDLHTKCTDHKDFADKPVEAAKPIDLEAPPKSASSSEAIYGRRCPGLGK</sequence>
<dbReference type="EMBL" id="CM008050">
    <property type="protein sequence ID" value="PVH39414.1"/>
    <property type="molecule type" value="Genomic_DNA"/>
</dbReference>
<accession>A0A2T8IP01</accession>
<dbReference type="Proteomes" id="UP000243499">
    <property type="component" value="Chromosome 5"/>
</dbReference>
<proteinExistence type="predicted"/>
<dbReference type="Gramene" id="PVH39414">
    <property type="protein sequence ID" value="PVH39414"/>
    <property type="gene ID" value="PAHAL_5G495400"/>
</dbReference>
<dbReference type="AlphaFoldDB" id="A0A2T8IP01"/>
<feature type="region of interest" description="Disordered" evidence="1">
    <location>
        <begin position="119"/>
        <end position="158"/>
    </location>
</feature>
<evidence type="ECO:0000313" key="2">
    <source>
        <dbReference type="EMBL" id="PVH39414.1"/>
    </source>
</evidence>
<feature type="compositionally biased region" description="Low complexity" evidence="1">
    <location>
        <begin position="136"/>
        <end position="147"/>
    </location>
</feature>
<organism evidence="2">
    <name type="scientific">Panicum hallii</name>
    <dbReference type="NCBI Taxonomy" id="206008"/>
    <lineage>
        <taxon>Eukaryota</taxon>
        <taxon>Viridiplantae</taxon>
        <taxon>Streptophyta</taxon>
        <taxon>Embryophyta</taxon>
        <taxon>Tracheophyta</taxon>
        <taxon>Spermatophyta</taxon>
        <taxon>Magnoliopsida</taxon>
        <taxon>Liliopsida</taxon>
        <taxon>Poales</taxon>
        <taxon>Poaceae</taxon>
        <taxon>PACMAD clade</taxon>
        <taxon>Panicoideae</taxon>
        <taxon>Panicodae</taxon>
        <taxon>Paniceae</taxon>
        <taxon>Panicinae</taxon>
        <taxon>Panicum</taxon>
        <taxon>Panicum sect. Panicum</taxon>
    </lineage>
</organism>
<gene>
    <name evidence="2" type="ORF">PAHAL_5G495400</name>
</gene>
<protein>
    <submittedName>
        <fullName evidence="2">Uncharacterized protein</fullName>
    </submittedName>
</protein>
<evidence type="ECO:0000256" key="1">
    <source>
        <dbReference type="SAM" id="MobiDB-lite"/>
    </source>
</evidence>
<reference evidence="2" key="1">
    <citation type="submission" date="2018-04" db="EMBL/GenBank/DDBJ databases">
        <title>WGS assembly of Panicum hallii.</title>
        <authorList>
            <person name="Lovell J."/>
            <person name="Jenkins J."/>
            <person name="Lowry D."/>
            <person name="Mamidi S."/>
            <person name="Sreedasyam A."/>
            <person name="Weng X."/>
            <person name="Barry K."/>
            <person name="Bonette J."/>
            <person name="Campitelli B."/>
            <person name="Daum C."/>
            <person name="Gordon S."/>
            <person name="Gould B."/>
            <person name="Lipzen A."/>
            <person name="Macqueen A."/>
            <person name="Palacio-Mejia J."/>
            <person name="Plott C."/>
            <person name="Shakirov E."/>
            <person name="Shu S."/>
            <person name="Yoshinaga Y."/>
            <person name="Zane M."/>
            <person name="Rokhsar D."/>
            <person name="Grimwood J."/>
            <person name="Schmutz J."/>
            <person name="Juenger T."/>
        </authorList>
    </citation>
    <scope>NUCLEOTIDE SEQUENCE [LARGE SCALE GENOMIC DNA]</scope>
    <source>
        <strain evidence="2">FIL2</strain>
    </source>
</reference>
<feature type="compositionally biased region" description="Basic and acidic residues" evidence="1">
    <location>
        <begin position="119"/>
        <end position="134"/>
    </location>
</feature>
<name>A0A2T8IP01_9POAL</name>